<dbReference type="Gene3D" id="6.10.250.3150">
    <property type="match status" value="1"/>
</dbReference>
<feature type="region of interest" description="Disordered" evidence="6">
    <location>
        <begin position="270"/>
        <end position="330"/>
    </location>
</feature>
<dbReference type="OrthoDB" id="9808890at2"/>
<dbReference type="eggNOG" id="COG4942">
    <property type="taxonomic scope" value="Bacteria"/>
</dbReference>
<feature type="coiled-coil region" evidence="5">
    <location>
        <begin position="54"/>
        <end position="120"/>
    </location>
</feature>
<dbReference type="InterPro" id="IPR051202">
    <property type="entry name" value="Peptidase_C40"/>
</dbReference>
<protein>
    <submittedName>
        <fullName evidence="9">Cell wall-associated hydrolase, invasion-associated protein</fullName>
    </submittedName>
</protein>
<dbReference type="GO" id="GO:0008234">
    <property type="term" value="F:cysteine-type peptidase activity"/>
    <property type="evidence" value="ECO:0007669"/>
    <property type="project" value="UniProtKB-KW"/>
</dbReference>
<keyword evidence="7" id="KW-0732">Signal</keyword>
<dbReference type="Proteomes" id="UP000005753">
    <property type="component" value="Chromosome"/>
</dbReference>
<proteinExistence type="inferred from homology"/>
<evidence type="ECO:0000256" key="4">
    <source>
        <dbReference type="ARBA" id="ARBA00022807"/>
    </source>
</evidence>
<feature type="compositionally biased region" description="Low complexity" evidence="6">
    <location>
        <begin position="306"/>
        <end position="326"/>
    </location>
</feature>
<dbReference type="GO" id="GO:0006508">
    <property type="term" value="P:proteolysis"/>
    <property type="evidence" value="ECO:0007669"/>
    <property type="project" value="UniProtKB-KW"/>
</dbReference>
<dbReference type="InterPro" id="IPR000064">
    <property type="entry name" value="NLP_P60_dom"/>
</dbReference>
<dbReference type="Gene3D" id="3.90.1720.10">
    <property type="entry name" value="endopeptidase domain like (from Nostoc punctiforme)"/>
    <property type="match status" value="1"/>
</dbReference>
<dbReference type="PROSITE" id="PS51935">
    <property type="entry name" value="NLPC_P60"/>
    <property type="match status" value="1"/>
</dbReference>
<reference evidence="9 10" key="1">
    <citation type="submission" date="2010-08" db="EMBL/GenBank/DDBJ databases">
        <authorList>
            <consortium name="US DOE Joint Genome Institute (JGI-PGF)"/>
            <person name="Lucas S."/>
            <person name="Copeland A."/>
            <person name="Lapidus A."/>
            <person name="Cheng J.-F."/>
            <person name="Bruce D."/>
            <person name="Goodwin L."/>
            <person name="Pitluck S."/>
            <person name="Land M.L."/>
            <person name="Hauser L."/>
            <person name="Chang Y.-J."/>
            <person name="Anderson I.J."/>
            <person name="Johnson E."/>
            <person name="Mulhopadhyay B."/>
            <person name="Kyrpides N."/>
            <person name="Woyke T.J."/>
        </authorList>
    </citation>
    <scope>NUCLEOTIDE SEQUENCE [LARGE SCALE GENOMIC DNA]</scope>
    <source>
        <strain evidence="9 10">6</strain>
    </source>
</reference>
<name>I5AU33_EUBC6</name>
<keyword evidence="3 9" id="KW-0378">Hydrolase</keyword>
<gene>
    <name evidence="9" type="ORF">EubceDRAFT1_1511</name>
</gene>
<evidence type="ECO:0000256" key="5">
    <source>
        <dbReference type="SAM" id="Coils"/>
    </source>
</evidence>
<evidence type="ECO:0000256" key="6">
    <source>
        <dbReference type="SAM" id="MobiDB-lite"/>
    </source>
</evidence>
<dbReference type="PANTHER" id="PTHR47053:SF1">
    <property type="entry name" value="MUREIN DD-ENDOPEPTIDASE MEPH-RELATED"/>
    <property type="match status" value="1"/>
</dbReference>
<dbReference type="SUPFAM" id="SSF54001">
    <property type="entry name" value="Cysteine proteinases"/>
    <property type="match status" value="1"/>
</dbReference>
<keyword evidence="2" id="KW-0645">Protease</keyword>
<dbReference type="Pfam" id="PF00877">
    <property type="entry name" value="NLPC_P60"/>
    <property type="match status" value="1"/>
</dbReference>
<dbReference type="eggNOG" id="COG0791">
    <property type="taxonomic scope" value="Bacteria"/>
</dbReference>
<evidence type="ECO:0000313" key="9">
    <source>
        <dbReference type="EMBL" id="EIM57306.1"/>
    </source>
</evidence>
<evidence type="ECO:0000313" key="10">
    <source>
        <dbReference type="Proteomes" id="UP000005753"/>
    </source>
</evidence>
<dbReference type="STRING" id="633697.EubceDRAFT1_1511"/>
<evidence type="ECO:0000256" key="1">
    <source>
        <dbReference type="ARBA" id="ARBA00007074"/>
    </source>
</evidence>
<feature type="chain" id="PRO_5038550069" evidence="7">
    <location>
        <begin position="23"/>
        <end position="448"/>
    </location>
</feature>
<dbReference type="HOGENOM" id="CLU_034085_0_2_9"/>
<keyword evidence="4" id="KW-0788">Thiol protease</keyword>
<feature type="domain" description="NlpC/P60" evidence="8">
    <location>
        <begin position="334"/>
        <end position="448"/>
    </location>
</feature>
<evidence type="ECO:0000256" key="3">
    <source>
        <dbReference type="ARBA" id="ARBA00022801"/>
    </source>
</evidence>
<evidence type="ECO:0000256" key="2">
    <source>
        <dbReference type="ARBA" id="ARBA00022670"/>
    </source>
</evidence>
<dbReference type="EMBL" id="CM001487">
    <property type="protein sequence ID" value="EIM57306.1"/>
    <property type="molecule type" value="Genomic_DNA"/>
</dbReference>
<accession>I5AU33</accession>
<sequence length="448" mass="48822">MNSLKRRIIAATLSMALIGAQALPVGADTADDIAAVQAQQEQTNAALYDVQSSIDSLEGQKQEILDQIDGYDQQLVMTMASIQSLDQQVAQKEKDLEKTAKDLKKAQKDEKVQYEAMKKRIQYLYEQGGRNGWVDVMMGDVSLSEGMDKVDNTQSMYKYDREELENYTKTAEEVKKLQAQQTQQKSSLEAMKQEQEGAKANLEALKEQAQAENENYDQQIAQAQATANEYYALIEQQNAQIAQLQEQKAAEDEAARQAAEAEVARQAAEAEVARQAAEQEAAQNVQTSGETYTGNDGDAQSDAGYSEDTSSYSESTGSSETQTTVSAPASNGTGVSGSAIASYACQFTGNPYVWGGTSLTNGADCSGFVQSVYRQFGINLSRTTYTQANEGVAVSYNDMQPGDVINYGFHTAIYIGNNQIVHAADESLGIIVQSNPAYQPIVTIRRFV</sequence>
<evidence type="ECO:0000259" key="8">
    <source>
        <dbReference type="PROSITE" id="PS51935"/>
    </source>
</evidence>
<keyword evidence="5" id="KW-0175">Coiled coil</keyword>
<dbReference type="PANTHER" id="PTHR47053">
    <property type="entry name" value="MUREIN DD-ENDOPEPTIDASE MEPH-RELATED"/>
    <property type="match status" value="1"/>
</dbReference>
<organism evidence="9 10">
    <name type="scientific">Eubacterium cellulosolvens (strain ATCC 43171 / JCM 9499 / 6)</name>
    <name type="common">Cillobacterium cellulosolvens</name>
    <dbReference type="NCBI Taxonomy" id="633697"/>
    <lineage>
        <taxon>Bacteria</taxon>
        <taxon>Bacillati</taxon>
        <taxon>Bacillota</taxon>
        <taxon>Clostridia</taxon>
        <taxon>Eubacteriales</taxon>
        <taxon>Eubacteriaceae</taxon>
        <taxon>Eubacterium</taxon>
    </lineage>
</organism>
<feature type="signal peptide" evidence="7">
    <location>
        <begin position="1"/>
        <end position="22"/>
    </location>
</feature>
<evidence type="ECO:0000256" key="7">
    <source>
        <dbReference type="SAM" id="SignalP"/>
    </source>
</evidence>
<comment type="similarity">
    <text evidence="1">Belongs to the peptidase C40 family.</text>
</comment>
<dbReference type="AlphaFoldDB" id="I5AU33"/>
<feature type="compositionally biased region" description="Low complexity" evidence="6">
    <location>
        <begin position="270"/>
        <end position="286"/>
    </location>
</feature>
<reference evidence="9 10" key="2">
    <citation type="submission" date="2012-02" db="EMBL/GenBank/DDBJ databases">
        <title>Improved High-Quality Draft sequence of Eubacterium cellulosolvens 6.</title>
        <authorList>
            <consortium name="US DOE Joint Genome Institute"/>
            <person name="Lucas S."/>
            <person name="Han J."/>
            <person name="Lapidus A."/>
            <person name="Cheng J.-F."/>
            <person name="Goodwin L."/>
            <person name="Pitluck S."/>
            <person name="Peters L."/>
            <person name="Mikhailova N."/>
            <person name="Gu W."/>
            <person name="Detter J.C."/>
            <person name="Han C."/>
            <person name="Tapia R."/>
            <person name="Land M."/>
            <person name="Hauser L."/>
            <person name="Kyrpides N."/>
            <person name="Ivanova N."/>
            <person name="Pagani I."/>
            <person name="Johnson E."/>
            <person name="Mukhopadhyay B."/>
            <person name="Anderson I."/>
            <person name="Woyke T."/>
        </authorList>
    </citation>
    <scope>NUCLEOTIDE SEQUENCE [LARGE SCALE GENOMIC DNA]</scope>
    <source>
        <strain evidence="9 10">6</strain>
    </source>
</reference>
<keyword evidence="10" id="KW-1185">Reference proteome</keyword>
<dbReference type="InterPro" id="IPR038765">
    <property type="entry name" value="Papain-like_cys_pep_sf"/>
</dbReference>